<dbReference type="SUPFAM" id="SSF81301">
    <property type="entry name" value="Nucleotidyltransferase"/>
    <property type="match status" value="1"/>
</dbReference>
<proteinExistence type="predicted"/>
<evidence type="ECO:0000313" key="2">
    <source>
        <dbReference type="EMBL" id="NHN35335.1"/>
    </source>
</evidence>
<name>A0ABX0JIP3_9BACL</name>
<dbReference type="RefSeq" id="WP_166157975.1">
    <property type="nucleotide sequence ID" value="NZ_JAAOIW010000031.1"/>
</dbReference>
<keyword evidence="3" id="KW-1185">Reference proteome</keyword>
<dbReference type="InterPro" id="IPR053550">
    <property type="entry name" value="CD-NTase"/>
</dbReference>
<dbReference type="NCBIfam" id="NF041117">
    <property type="entry name" value="CBASS_cyclase_b"/>
    <property type="match status" value="1"/>
</dbReference>
<dbReference type="Gene3D" id="3.30.460.10">
    <property type="entry name" value="Beta Polymerase, domain 2"/>
    <property type="match status" value="1"/>
</dbReference>
<dbReference type="InterPro" id="IPR043519">
    <property type="entry name" value="NT_sf"/>
</dbReference>
<gene>
    <name evidence="2" type="ORF">G9U52_37135</name>
</gene>
<dbReference type="Pfam" id="PF18144">
    <property type="entry name" value="SMODS"/>
    <property type="match status" value="1"/>
</dbReference>
<keyword evidence="1" id="KW-0051">Antiviral defense</keyword>
<dbReference type="InterPro" id="IPR006116">
    <property type="entry name" value="NT_2-5OAS_ClassI-CCAase"/>
</dbReference>
<dbReference type="EMBL" id="JAAOIW010000031">
    <property type="protein sequence ID" value="NHN35335.1"/>
    <property type="molecule type" value="Genomic_DNA"/>
</dbReference>
<evidence type="ECO:0000313" key="3">
    <source>
        <dbReference type="Proteomes" id="UP001165962"/>
    </source>
</evidence>
<accession>A0ABX0JIP3</accession>
<evidence type="ECO:0000256" key="1">
    <source>
        <dbReference type="ARBA" id="ARBA00023118"/>
    </source>
</evidence>
<sequence>MGSSGGGGYSIPSKTLRELEKERTDRIEKEKFESDVNQYIKELFTEINSRDIEGINRHLQTLHDALNKDFEGFVDLKFGGSVVKSTYLNGLSDVDMLVLINNHGLANAKPDEVLKSFRDQVKKRLPNTEVKTGALAVTVKFTSGHELQLLPSIKTETGYRIARSDENRWSNVIKPHKFAEKLTAVNQANGNKVVPLIKLMKKINSCLPSHKQLSGYHIESLAIDAFKRTASVPRTYKDMVGHFCRHAERAVLKPIADSTGQSVHVDNYLGTANSVDRQRASITFKQILKKVEAANSTNSLSSWKEILGD</sequence>
<dbReference type="Proteomes" id="UP001165962">
    <property type="component" value="Unassembled WGS sequence"/>
</dbReference>
<comment type="caution">
    <text evidence="2">The sequence shown here is derived from an EMBL/GenBank/DDBJ whole genome shotgun (WGS) entry which is preliminary data.</text>
</comment>
<reference evidence="2" key="1">
    <citation type="submission" date="2020-03" db="EMBL/GenBank/DDBJ databases">
        <title>Draft sequencing of Paenibacilllus sp. S3N08.</title>
        <authorList>
            <person name="Kim D.-U."/>
        </authorList>
    </citation>
    <scope>NUCLEOTIDE SEQUENCE</scope>
    <source>
        <strain evidence="2">S3N08</strain>
    </source>
</reference>
<organism evidence="2 3">
    <name type="scientific">Paenibacillus agricola</name>
    <dbReference type="NCBI Taxonomy" id="2716264"/>
    <lineage>
        <taxon>Bacteria</taxon>
        <taxon>Bacillati</taxon>
        <taxon>Bacillota</taxon>
        <taxon>Bacilli</taxon>
        <taxon>Bacillales</taxon>
        <taxon>Paenibacillaceae</taxon>
        <taxon>Paenibacillus</taxon>
    </lineage>
</organism>
<protein>
    <submittedName>
        <fullName evidence="2">Nucleotidyltransferase</fullName>
    </submittedName>
</protein>
<dbReference type="CDD" id="cd05400">
    <property type="entry name" value="NT_2-5OAS_ClassI-CCAase"/>
    <property type="match status" value="1"/>
</dbReference>